<reference evidence="5" key="1">
    <citation type="submission" date="2024-07" db="EMBL/GenBank/DDBJ databases">
        <title>Two chromosome-level genome assemblies of Korean endemic species Abeliophyllum distichum and Forsythia ovata (Oleaceae).</title>
        <authorList>
            <person name="Jang H."/>
        </authorList>
    </citation>
    <scope>NUCLEOTIDE SEQUENCE [LARGE SCALE GENOMIC DNA]</scope>
</reference>
<dbReference type="Pfam" id="PF04782">
    <property type="entry name" value="DUF632"/>
    <property type="match status" value="1"/>
</dbReference>
<evidence type="ECO:0000313" key="5">
    <source>
        <dbReference type="Proteomes" id="UP001604336"/>
    </source>
</evidence>
<proteinExistence type="predicted"/>
<dbReference type="AlphaFoldDB" id="A0ABD1QFG7"/>
<feature type="region of interest" description="Disordered" evidence="1">
    <location>
        <begin position="58"/>
        <end position="94"/>
    </location>
</feature>
<dbReference type="InterPro" id="IPR006868">
    <property type="entry name" value="DUF630"/>
</dbReference>
<accession>A0ABD1QFG7</accession>
<name>A0ABD1QFG7_9LAMI</name>
<comment type="caution">
    <text evidence="4">The sequence shown here is derived from an EMBL/GenBank/DDBJ whole genome shotgun (WGS) entry which is preliminary data.</text>
</comment>
<organism evidence="4 5">
    <name type="scientific">Abeliophyllum distichum</name>
    <dbReference type="NCBI Taxonomy" id="126358"/>
    <lineage>
        <taxon>Eukaryota</taxon>
        <taxon>Viridiplantae</taxon>
        <taxon>Streptophyta</taxon>
        <taxon>Embryophyta</taxon>
        <taxon>Tracheophyta</taxon>
        <taxon>Spermatophyta</taxon>
        <taxon>Magnoliopsida</taxon>
        <taxon>eudicotyledons</taxon>
        <taxon>Gunneridae</taxon>
        <taxon>Pentapetalae</taxon>
        <taxon>asterids</taxon>
        <taxon>lamiids</taxon>
        <taxon>Lamiales</taxon>
        <taxon>Oleaceae</taxon>
        <taxon>Forsythieae</taxon>
        <taxon>Abeliophyllum</taxon>
    </lineage>
</organism>
<gene>
    <name evidence="4" type="ORF">Adt_35691</name>
</gene>
<sequence>MGCVASRIDNEERVRICKERKTLMKQLLRSREEFANAQLAYLRSLKNTGVTLRQFTESESLELEDTSRVPALPPSPPTPLPPSPPPPPSFSPDLRKFENKQQKVRVAQGEIVEIDEDSSHTTPPPPVPNSSWEYWDPFASSALECGKKNETVEQVEEENWEEANTEFMEEDEETVDSTATNNVDMFPRKQHNVDLVDDDSSMMSWHSKDTADRAMVVCRSKKTLTGIVKDLDDYFVKASCGVKNIAVFVDISMGDTFLFHSLKDNKRNRSSSAKVFSSLTWSWYSKSFRSTKDTGEVYVSGEPCKPGAHCITLQKLYLEEQKLYKAVKEEENAKVEHQRKSSWLDKREEEHDFAKSEKTRSAVESLQSYILSLQQSISQSYSTISKLINEELHPQLIALASGLMHLWQTMYDCHQVQNHISQQLNHLANQQNTEFTSEYYLQAAAQLKTEVTSWYNSFCKLVKYQQEYVRALFRWTELTVCLRNVDGCGNSSMVHAHALAEEWLLALDKLPDKMVSEAIKSLLSAVHSIVLQQHEEVNLHKRSDKLGRKLERELTALSEVEMKLEGSLSTEDANSALTSKNPLSIRRAKVEALKRLVDDETVKFGKSVQTTQTMILNNLRTSLPNVFQALMVYSNAYAESFEVILSSASIVGHDYMQPAT</sequence>
<evidence type="ECO:0000259" key="2">
    <source>
        <dbReference type="Pfam" id="PF04782"/>
    </source>
</evidence>
<feature type="compositionally biased region" description="Pro residues" evidence="1">
    <location>
        <begin position="71"/>
        <end position="90"/>
    </location>
</feature>
<dbReference type="Pfam" id="PF04783">
    <property type="entry name" value="DUF630"/>
    <property type="match status" value="1"/>
</dbReference>
<evidence type="ECO:0000256" key="1">
    <source>
        <dbReference type="SAM" id="MobiDB-lite"/>
    </source>
</evidence>
<dbReference type="InterPro" id="IPR006867">
    <property type="entry name" value="DUF632"/>
</dbReference>
<protein>
    <submittedName>
        <fullName evidence="4">Uncharacterized protein</fullName>
    </submittedName>
</protein>
<evidence type="ECO:0000313" key="4">
    <source>
        <dbReference type="EMBL" id="KAL2474955.1"/>
    </source>
</evidence>
<feature type="domain" description="DUF632" evidence="2">
    <location>
        <begin position="224"/>
        <end position="527"/>
    </location>
</feature>
<dbReference type="PANTHER" id="PTHR21450">
    <property type="entry name" value="PROTEIN ALTERED PHOSPHATE STARVATION RESPONSE 1"/>
    <property type="match status" value="1"/>
</dbReference>
<evidence type="ECO:0000259" key="3">
    <source>
        <dbReference type="Pfam" id="PF04783"/>
    </source>
</evidence>
<dbReference type="EMBL" id="JBFOLK010000011">
    <property type="protein sequence ID" value="KAL2474955.1"/>
    <property type="molecule type" value="Genomic_DNA"/>
</dbReference>
<keyword evidence="5" id="KW-1185">Reference proteome</keyword>
<dbReference type="Proteomes" id="UP001604336">
    <property type="component" value="Unassembled WGS sequence"/>
</dbReference>
<dbReference type="PANTHER" id="PTHR21450:SF21">
    <property type="entry name" value="REDUCTASE SUBUNIT C, PUTATIVE (DUF630 AND DUF632)-RELATED"/>
    <property type="match status" value="1"/>
</dbReference>
<feature type="domain" description="DUF630" evidence="3">
    <location>
        <begin position="1"/>
        <end position="59"/>
    </location>
</feature>